<dbReference type="AlphaFoldDB" id="A0A9D2ZW87"/>
<dbReference type="GO" id="GO:0005737">
    <property type="term" value="C:cytoplasm"/>
    <property type="evidence" value="ECO:0007669"/>
    <property type="project" value="UniProtKB-SubCell"/>
</dbReference>
<keyword evidence="7" id="KW-0067">ATP-binding</keyword>
<comment type="caution">
    <text evidence="14">The sequence shown here is derived from an EMBL/GenBank/DDBJ whole genome shotgun (WGS) entry which is preliminary data.</text>
</comment>
<reference evidence="14" key="1">
    <citation type="journal article" date="2021" name="PeerJ">
        <title>Extensive microbial diversity within the chicken gut microbiome revealed by metagenomics and culture.</title>
        <authorList>
            <person name="Gilroy R."/>
            <person name="Ravi A."/>
            <person name="Getino M."/>
            <person name="Pursley I."/>
            <person name="Horton D.L."/>
            <person name="Alikhan N.F."/>
            <person name="Baker D."/>
            <person name="Gharbi K."/>
            <person name="Hall N."/>
            <person name="Watson M."/>
            <person name="Adriaenssens E.M."/>
            <person name="Foster-Nyarko E."/>
            <person name="Jarju S."/>
            <person name="Secka A."/>
            <person name="Antonio M."/>
            <person name="Oren A."/>
            <person name="Chaudhuri R.R."/>
            <person name="La Ragione R."/>
            <person name="Hildebrand F."/>
            <person name="Pallen M.J."/>
        </authorList>
    </citation>
    <scope>NUCLEOTIDE SEQUENCE</scope>
    <source>
        <strain evidence="14">CHK139-4039</strain>
    </source>
</reference>
<protein>
    <recommendedName>
        <fullName evidence="12">UvrABC system protein A</fullName>
    </recommendedName>
    <alternativeName>
        <fullName evidence="13">Excinuclease ABC subunit A</fullName>
    </alternativeName>
</protein>
<evidence type="ECO:0000256" key="1">
    <source>
        <dbReference type="ARBA" id="ARBA00004496"/>
    </source>
</evidence>
<keyword evidence="9" id="KW-0238">DNA-binding</keyword>
<keyword evidence="10" id="KW-0234">DNA repair</keyword>
<dbReference type="PANTHER" id="PTHR43152:SF1">
    <property type="entry name" value="UVRA PROTEIN"/>
    <property type="match status" value="1"/>
</dbReference>
<keyword evidence="6" id="KW-0228">DNA excision</keyword>
<evidence type="ECO:0000256" key="13">
    <source>
        <dbReference type="ARBA" id="ARBA00042156"/>
    </source>
</evidence>
<evidence type="ECO:0000256" key="8">
    <source>
        <dbReference type="ARBA" id="ARBA00022881"/>
    </source>
</evidence>
<dbReference type="GO" id="GO:0004518">
    <property type="term" value="F:nuclease activity"/>
    <property type="evidence" value="ECO:0007669"/>
    <property type="project" value="UniProtKB-KW"/>
</dbReference>
<feature type="non-terminal residue" evidence="14">
    <location>
        <position position="1"/>
    </location>
</feature>
<evidence type="ECO:0000256" key="9">
    <source>
        <dbReference type="ARBA" id="ARBA00023125"/>
    </source>
</evidence>
<evidence type="ECO:0000313" key="14">
    <source>
        <dbReference type="EMBL" id="HJE77563.1"/>
    </source>
</evidence>
<evidence type="ECO:0000256" key="10">
    <source>
        <dbReference type="ARBA" id="ARBA00023204"/>
    </source>
</evidence>
<name>A0A9D2ZW87_BREEP</name>
<dbReference type="EMBL" id="DYXR01000205">
    <property type="protein sequence ID" value="HJE77563.1"/>
    <property type="molecule type" value="Genomic_DNA"/>
</dbReference>
<dbReference type="Gene3D" id="3.40.50.300">
    <property type="entry name" value="P-loop containing nucleotide triphosphate hydrolases"/>
    <property type="match status" value="1"/>
</dbReference>
<dbReference type="Proteomes" id="UP000743760">
    <property type="component" value="Unassembled WGS sequence"/>
</dbReference>
<accession>A0A9D2ZW87</accession>
<keyword evidence="2" id="KW-0963">Cytoplasm</keyword>
<comment type="similarity">
    <text evidence="11">Belongs to the ABC transporter superfamily. UvrA family.</text>
</comment>
<dbReference type="GO" id="GO:0005524">
    <property type="term" value="F:ATP binding"/>
    <property type="evidence" value="ECO:0007669"/>
    <property type="project" value="UniProtKB-KW"/>
</dbReference>
<evidence type="ECO:0000256" key="5">
    <source>
        <dbReference type="ARBA" id="ARBA00022763"/>
    </source>
</evidence>
<evidence type="ECO:0000256" key="2">
    <source>
        <dbReference type="ARBA" id="ARBA00022490"/>
    </source>
</evidence>
<dbReference type="GO" id="GO:0003677">
    <property type="term" value="F:DNA binding"/>
    <property type="evidence" value="ECO:0007669"/>
    <property type="project" value="UniProtKB-KW"/>
</dbReference>
<evidence type="ECO:0000256" key="6">
    <source>
        <dbReference type="ARBA" id="ARBA00022769"/>
    </source>
</evidence>
<evidence type="ECO:0000256" key="7">
    <source>
        <dbReference type="ARBA" id="ARBA00022840"/>
    </source>
</evidence>
<dbReference type="InterPro" id="IPR027417">
    <property type="entry name" value="P-loop_NTPase"/>
</dbReference>
<evidence type="ECO:0000256" key="12">
    <source>
        <dbReference type="ARBA" id="ARBA00039316"/>
    </source>
</evidence>
<organism evidence="14 15">
    <name type="scientific">Brevibacterium epidermidis</name>
    <dbReference type="NCBI Taxonomy" id="1698"/>
    <lineage>
        <taxon>Bacteria</taxon>
        <taxon>Bacillati</taxon>
        <taxon>Actinomycetota</taxon>
        <taxon>Actinomycetes</taxon>
        <taxon>Micrococcales</taxon>
        <taxon>Brevibacteriaceae</taxon>
        <taxon>Brevibacterium</taxon>
    </lineage>
</organism>
<evidence type="ECO:0000256" key="3">
    <source>
        <dbReference type="ARBA" id="ARBA00022737"/>
    </source>
</evidence>
<gene>
    <name evidence="14" type="ORF">K8V74_06420</name>
</gene>
<keyword evidence="4" id="KW-0547">Nucleotide-binding</keyword>
<evidence type="ECO:0000256" key="4">
    <source>
        <dbReference type="ARBA" id="ARBA00022741"/>
    </source>
</evidence>
<dbReference type="PANTHER" id="PTHR43152">
    <property type="entry name" value="UVRABC SYSTEM PROTEIN A"/>
    <property type="match status" value="1"/>
</dbReference>
<keyword evidence="3" id="KW-0677">Repeat</keyword>
<evidence type="ECO:0000313" key="15">
    <source>
        <dbReference type="Proteomes" id="UP000743760"/>
    </source>
</evidence>
<dbReference type="SUPFAM" id="SSF52540">
    <property type="entry name" value="P-loop containing nucleoside triphosphate hydrolases"/>
    <property type="match status" value="1"/>
</dbReference>
<sequence length="73" mass="7106">RLVAHLQSLVDAGNTVVMVELDMRVVAVADHVIELGPGAGRAGGQVVATGSPAEVAATGAGPSATYLAAALGQ</sequence>
<proteinExistence type="inferred from homology"/>
<reference evidence="14" key="2">
    <citation type="submission" date="2021-09" db="EMBL/GenBank/DDBJ databases">
        <authorList>
            <person name="Gilroy R."/>
        </authorList>
    </citation>
    <scope>NUCLEOTIDE SEQUENCE</scope>
    <source>
        <strain evidence="14">CHK139-4039</strain>
    </source>
</reference>
<comment type="subcellular location">
    <subcellularLocation>
        <location evidence="1">Cytoplasm</location>
    </subcellularLocation>
</comment>
<keyword evidence="5" id="KW-0227">DNA damage</keyword>
<evidence type="ECO:0000256" key="11">
    <source>
        <dbReference type="ARBA" id="ARBA00038000"/>
    </source>
</evidence>
<keyword evidence="8" id="KW-0267">Excision nuclease</keyword>
<dbReference type="GO" id="GO:0006281">
    <property type="term" value="P:DNA repair"/>
    <property type="evidence" value="ECO:0007669"/>
    <property type="project" value="UniProtKB-KW"/>
</dbReference>